<feature type="region of interest" description="Disordered" evidence="1">
    <location>
        <begin position="306"/>
        <end position="328"/>
    </location>
</feature>
<protein>
    <submittedName>
        <fullName evidence="2">Uncharacterized protein</fullName>
    </submittedName>
</protein>
<organism evidence="2 3">
    <name type="scientific">Inhella proteolytica</name>
    <dbReference type="NCBI Taxonomy" id="2795029"/>
    <lineage>
        <taxon>Bacteria</taxon>
        <taxon>Pseudomonadati</taxon>
        <taxon>Pseudomonadota</taxon>
        <taxon>Betaproteobacteria</taxon>
        <taxon>Burkholderiales</taxon>
        <taxon>Sphaerotilaceae</taxon>
        <taxon>Inhella</taxon>
    </lineage>
</organism>
<dbReference type="Proteomes" id="UP000613266">
    <property type="component" value="Unassembled WGS sequence"/>
</dbReference>
<evidence type="ECO:0000313" key="3">
    <source>
        <dbReference type="Proteomes" id="UP000613266"/>
    </source>
</evidence>
<evidence type="ECO:0000313" key="2">
    <source>
        <dbReference type="EMBL" id="MBH9576446.1"/>
    </source>
</evidence>
<accession>A0A931J158</accession>
<sequence>MSEFPIDTELARDEPALGEFFRDGEAPLDAGLWWQLDRQGATLGALRALFHGPAALARLRVWVFLELMGLPEGRLAREQLNRHFHVLTDEALELVLRRLREADLLSWDASEQLYSVTPLAQSLLGLLAPLTAAPAEHDELATLLAGVAGAQQLGTLQAGQLQSLQAQLARLNDEFAEAIASGSEFRLRKARGRFERALGLVEKASEALTAIIRGAEDRNDARLERLARDLGLAQARLLAMASQFNRALQQADRQRITLGSTGITTTDVRRWLQQQDDLGALLADACAVPVAPVFVAQHELLDATEGEFERERARAPQAEPLPGARTAPPGTLDVAEFPPDLAALQVLLQRWSAEDPTERPLAPALLGSGYARAAYRAQLLPLMGDPQSTGLAGATGELARQPWRARFAAEQGPVDDPHVRWMSQGRLIRTDGSPEGDAE</sequence>
<comment type="caution">
    <text evidence="2">The sequence shown here is derived from an EMBL/GenBank/DDBJ whole genome shotgun (WGS) entry which is preliminary data.</text>
</comment>
<reference evidence="2" key="1">
    <citation type="submission" date="2020-12" db="EMBL/GenBank/DDBJ databases">
        <title>The genome sequence of Inhella sp. 1Y17.</title>
        <authorList>
            <person name="Liu Y."/>
        </authorList>
    </citation>
    <scope>NUCLEOTIDE SEQUENCE</scope>
    <source>
        <strain evidence="2">1Y17</strain>
    </source>
</reference>
<dbReference type="EMBL" id="JAEDAK010000003">
    <property type="protein sequence ID" value="MBH9576446.1"/>
    <property type="molecule type" value="Genomic_DNA"/>
</dbReference>
<proteinExistence type="predicted"/>
<dbReference type="AlphaFoldDB" id="A0A931J158"/>
<dbReference type="RefSeq" id="WP_198110065.1">
    <property type="nucleotide sequence ID" value="NZ_JAEDAK010000003.1"/>
</dbReference>
<name>A0A931J158_9BURK</name>
<keyword evidence="3" id="KW-1185">Reference proteome</keyword>
<gene>
    <name evidence="2" type="ORF">I7X39_05955</name>
</gene>
<evidence type="ECO:0000256" key="1">
    <source>
        <dbReference type="SAM" id="MobiDB-lite"/>
    </source>
</evidence>